<dbReference type="CDD" id="cd07377">
    <property type="entry name" value="WHTH_GntR"/>
    <property type="match status" value="1"/>
</dbReference>
<dbReference type="InterPro" id="IPR036388">
    <property type="entry name" value="WH-like_DNA-bd_sf"/>
</dbReference>
<comment type="caution">
    <text evidence="5">The sequence shown here is derived from an EMBL/GenBank/DDBJ whole genome shotgun (WGS) entry which is preliminary data.</text>
</comment>
<dbReference type="Gene3D" id="3.40.50.2300">
    <property type="match status" value="2"/>
</dbReference>
<accession>A0A225DPC1</accession>
<dbReference type="PANTHER" id="PTHR30146:SF109">
    <property type="entry name" value="HTH-TYPE TRANSCRIPTIONAL REGULATOR GALS"/>
    <property type="match status" value="1"/>
</dbReference>
<dbReference type="Gene3D" id="1.10.10.10">
    <property type="entry name" value="Winged helix-like DNA-binding domain superfamily/Winged helix DNA-binding domain"/>
    <property type="match status" value="1"/>
</dbReference>
<dbReference type="GO" id="GO:0003700">
    <property type="term" value="F:DNA-binding transcription factor activity"/>
    <property type="evidence" value="ECO:0007669"/>
    <property type="project" value="InterPro"/>
</dbReference>
<dbReference type="SUPFAM" id="SSF53822">
    <property type="entry name" value="Periplasmic binding protein-like I"/>
    <property type="match status" value="1"/>
</dbReference>
<keyword evidence="6" id="KW-1185">Reference proteome</keyword>
<dbReference type="GO" id="GO:0000976">
    <property type="term" value="F:transcription cis-regulatory region binding"/>
    <property type="evidence" value="ECO:0007669"/>
    <property type="project" value="TreeGrafter"/>
</dbReference>
<evidence type="ECO:0000256" key="1">
    <source>
        <dbReference type="ARBA" id="ARBA00023015"/>
    </source>
</evidence>
<evidence type="ECO:0000313" key="6">
    <source>
        <dbReference type="Proteomes" id="UP000214646"/>
    </source>
</evidence>
<dbReference type="PROSITE" id="PS50949">
    <property type="entry name" value="HTH_GNTR"/>
    <property type="match status" value="1"/>
</dbReference>
<dbReference type="Pfam" id="PF00392">
    <property type="entry name" value="GntR"/>
    <property type="match status" value="1"/>
</dbReference>
<sequence length="378" mass="41216">MQKTALPKYLLLSQEIEEQISSRAWPEGRMPSLRGLAEQHRVSVITASRAIQVLRDKGLIARTDHSGCYLANPNQNSAATTWGLCLRITPGHWQKLAAVKPLAGFETLTRRGLANFYDGIDLGEGVTPIQLSAQVGKAVDAGVAGFFLLPSRQNEEWMQQDEHFLAACDAEGLPVVLVERNLRGHYRALERDLSSVDDFDGGVCCTRHLLKTGRRRLAAVVASPCSSHDERAAGYLHAVCIASMSGEFSGLDPTPRVFEVPPGLANKQVDRLLADRVITEKIDGVFCYQDSTAVGLIVELLSRGVAVPRDVAVAGFENLPIGDFFTLGLTTYNYPAEALAMNALRLMRARIETPDGPPLKLSARGELIVRESTGEERA</sequence>
<dbReference type="InterPro" id="IPR000524">
    <property type="entry name" value="Tscrpt_reg_HTH_GntR"/>
</dbReference>
<dbReference type="RefSeq" id="WP_088254122.1">
    <property type="nucleotide sequence ID" value="NZ_NIDE01000004.1"/>
</dbReference>
<evidence type="ECO:0000256" key="2">
    <source>
        <dbReference type="ARBA" id="ARBA00023125"/>
    </source>
</evidence>
<dbReference type="SMART" id="SM00345">
    <property type="entry name" value="HTH_GNTR"/>
    <property type="match status" value="1"/>
</dbReference>
<gene>
    <name evidence="5" type="ORF">FRUB_02841</name>
</gene>
<keyword evidence="1" id="KW-0805">Transcription regulation</keyword>
<dbReference type="OrthoDB" id="269117at2"/>
<dbReference type="SUPFAM" id="SSF46785">
    <property type="entry name" value="Winged helix' DNA-binding domain"/>
    <property type="match status" value="1"/>
</dbReference>
<dbReference type="InterPro" id="IPR046335">
    <property type="entry name" value="LacI/GalR-like_sensor"/>
</dbReference>
<dbReference type="Proteomes" id="UP000214646">
    <property type="component" value="Unassembled WGS sequence"/>
</dbReference>
<proteinExistence type="predicted"/>
<dbReference type="InterPro" id="IPR036390">
    <property type="entry name" value="WH_DNA-bd_sf"/>
</dbReference>
<keyword evidence="2" id="KW-0238">DNA-binding</keyword>
<protein>
    <submittedName>
        <fullName evidence="5">LacI-family transcriptional regulator</fullName>
    </submittedName>
</protein>
<organism evidence="5 6">
    <name type="scientific">Fimbriiglobus ruber</name>
    <dbReference type="NCBI Taxonomy" id="1908690"/>
    <lineage>
        <taxon>Bacteria</taxon>
        <taxon>Pseudomonadati</taxon>
        <taxon>Planctomycetota</taxon>
        <taxon>Planctomycetia</taxon>
        <taxon>Gemmatales</taxon>
        <taxon>Gemmataceae</taxon>
        <taxon>Fimbriiglobus</taxon>
    </lineage>
</organism>
<dbReference type="AlphaFoldDB" id="A0A225DPC1"/>
<evidence type="ECO:0000256" key="3">
    <source>
        <dbReference type="ARBA" id="ARBA00023163"/>
    </source>
</evidence>
<dbReference type="PANTHER" id="PTHR30146">
    <property type="entry name" value="LACI-RELATED TRANSCRIPTIONAL REPRESSOR"/>
    <property type="match status" value="1"/>
</dbReference>
<evidence type="ECO:0000313" key="5">
    <source>
        <dbReference type="EMBL" id="OWK43242.1"/>
    </source>
</evidence>
<keyword evidence="3" id="KW-0804">Transcription</keyword>
<dbReference type="EMBL" id="NIDE01000004">
    <property type="protein sequence ID" value="OWK43242.1"/>
    <property type="molecule type" value="Genomic_DNA"/>
</dbReference>
<name>A0A225DPC1_9BACT</name>
<dbReference type="Pfam" id="PF13377">
    <property type="entry name" value="Peripla_BP_3"/>
    <property type="match status" value="1"/>
</dbReference>
<reference evidence="6" key="1">
    <citation type="submission" date="2017-06" db="EMBL/GenBank/DDBJ databases">
        <title>Genome analysis of Fimbriiglobus ruber SP5, the first member of the order Planctomycetales with confirmed chitinolytic capability.</title>
        <authorList>
            <person name="Ravin N.V."/>
            <person name="Rakitin A.L."/>
            <person name="Ivanova A.A."/>
            <person name="Beletsky A.V."/>
            <person name="Kulichevskaya I.S."/>
            <person name="Mardanov A.V."/>
            <person name="Dedysh S.N."/>
        </authorList>
    </citation>
    <scope>NUCLEOTIDE SEQUENCE [LARGE SCALE GENOMIC DNA]</scope>
    <source>
        <strain evidence="6">SP5</strain>
    </source>
</reference>
<dbReference type="InterPro" id="IPR028082">
    <property type="entry name" value="Peripla_BP_I"/>
</dbReference>
<feature type="domain" description="HTH gntR-type" evidence="4">
    <location>
        <begin position="6"/>
        <end position="73"/>
    </location>
</feature>
<evidence type="ECO:0000259" key="4">
    <source>
        <dbReference type="PROSITE" id="PS50949"/>
    </source>
</evidence>